<dbReference type="Proteomes" id="UP000321484">
    <property type="component" value="Unassembled WGS sequence"/>
</dbReference>
<evidence type="ECO:0000256" key="2">
    <source>
        <dbReference type="ARBA" id="ARBA00023315"/>
    </source>
</evidence>
<dbReference type="PANTHER" id="PTHR43072:SF23">
    <property type="entry name" value="UPF0039 PROTEIN C11D3.02C"/>
    <property type="match status" value="1"/>
</dbReference>
<dbReference type="PROSITE" id="PS51186">
    <property type="entry name" value="GNAT"/>
    <property type="match status" value="1"/>
</dbReference>
<evidence type="ECO:0000256" key="1">
    <source>
        <dbReference type="ARBA" id="ARBA00022679"/>
    </source>
</evidence>
<feature type="domain" description="N-acetyltransferase" evidence="3">
    <location>
        <begin position="10"/>
        <end position="164"/>
    </location>
</feature>
<keyword evidence="2" id="KW-0012">Acyltransferase</keyword>
<evidence type="ECO:0000259" key="3">
    <source>
        <dbReference type="PROSITE" id="PS51186"/>
    </source>
</evidence>
<dbReference type="AlphaFoldDB" id="A0A511YWI2"/>
<name>A0A511YWI2_9CELL</name>
<organism evidence="4 5">
    <name type="scientific">Actinotalea fermentans</name>
    <dbReference type="NCBI Taxonomy" id="43671"/>
    <lineage>
        <taxon>Bacteria</taxon>
        <taxon>Bacillati</taxon>
        <taxon>Actinomycetota</taxon>
        <taxon>Actinomycetes</taxon>
        <taxon>Micrococcales</taxon>
        <taxon>Cellulomonadaceae</taxon>
        <taxon>Actinotalea</taxon>
    </lineage>
</organism>
<accession>A0A511YWI2</accession>
<evidence type="ECO:0000313" key="5">
    <source>
        <dbReference type="Proteomes" id="UP000321484"/>
    </source>
</evidence>
<comment type="caution">
    <text evidence="4">The sequence shown here is derived from an EMBL/GenBank/DDBJ whole genome shotgun (WGS) entry which is preliminary data.</text>
</comment>
<protein>
    <submittedName>
        <fullName evidence="4">Phosphinothricin N-acetyltransferase</fullName>
    </submittedName>
</protein>
<dbReference type="SUPFAM" id="SSF55729">
    <property type="entry name" value="Acyl-CoA N-acyltransferases (Nat)"/>
    <property type="match status" value="1"/>
</dbReference>
<dbReference type="GO" id="GO:0016747">
    <property type="term" value="F:acyltransferase activity, transferring groups other than amino-acyl groups"/>
    <property type="evidence" value="ECO:0007669"/>
    <property type="project" value="InterPro"/>
</dbReference>
<dbReference type="CDD" id="cd04301">
    <property type="entry name" value="NAT_SF"/>
    <property type="match status" value="1"/>
</dbReference>
<dbReference type="InterPro" id="IPR016181">
    <property type="entry name" value="Acyl_CoA_acyltransferase"/>
</dbReference>
<dbReference type="RefSeq" id="WP_034247075.1">
    <property type="nucleotide sequence ID" value="NZ_BJYK01000002.1"/>
</dbReference>
<keyword evidence="5" id="KW-1185">Reference proteome</keyword>
<dbReference type="PANTHER" id="PTHR43072">
    <property type="entry name" value="N-ACETYLTRANSFERASE"/>
    <property type="match status" value="1"/>
</dbReference>
<dbReference type="Gene3D" id="3.40.630.30">
    <property type="match status" value="1"/>
</dbReference>
<proteinExistence type="predicted"/>
<dbReference type="InterPro" id="IPR000182">
    <property type="entry name" value="GNAT_dom"/>
</dbReference>
<gene>
    <name evidence="4" type="ORF">AFE02nite_13070</name>
</gene>
<reference evidence="4 5" key="1">
    <citation type="submission" date="2019-07" db="EMBL/GenBank/DDBJ databases">
        <title>Whole genome shotgun sequence of Actinotalea fermentans NBRC 105374.</title>
        <authorList>
            <person name="Hosoyama A."/>
            <person name="Uohara A."/>
            <person name="Ohji S."/>
            <person name="Ichikawa N."/>
        </authorList>
    </citation>
    <scope>NUCLEOTIDE SEQUENCE [LARGE SCALE GENOMIC DNA]</scope>
    <source>
        <strain evidence="4 5">NBRC 105374</strain>
    </source>
</reference>
<dbReference type="Pfam" id="PF00583">
    <property type="entry name" value="Acetyltransf_1"/>
    <property type="match status" value="1"/>
</dbReference>
<dbReference type="OrthoDB" id="3173333at2"/>
<evidence type="ECO:0000313" key="4">
    <source>
        <dbReference type="EMBL" id="GEN79573.1"/>
    </source>
</evidence>
<dbReference type="EMBL" id="BJYK01000002">
    <property type="protein sequence ID" value="GEN79573.1"/>
    <property type="molecule type" value="Genomic_DNA"/>
</dbReference>
<sequence length="170" mass="18021">MTTVDTSAQVRVRPMTPADWPAVRAIYAEGIATGNATFETTAPEWAAWDAGHTPEHRFVAVDGDAAVLGWVACSPVSDRCVYAGVLELSVYVASAARGRGVGSALLAALVASTEAAGVWTLQTGIFPENTASLALHARHGFRVVGTRERIGRMDGVWRDTVLLERRSAAT</sequence>
<keyword evidence="1 4" id="KW-0808">Transferase</keyword>